<dbReference type="RefSeq" id="WP_155841880.1">
    <property type="nucleotide sequence ID" value="NZ_BAAAIA010000003.1"/>
</dbReference>
<name>A0A7C9HHJ7_9MICO</name>
<dbReference type="OrthoDB" id="4981587at2"/>
<sequence>MRATDSAIAVLVAAACLATMAACGVSGPGGGPTPSTPGSVETASPDPTSPPTGAPTATPLLTHVEWNEPSGEVIASGLVDGSLDDAVDCEFEFSIDGAAVSRTATPQPGPSSLDCGSVFVPGDELGPGAWTIVLRYGDARSDEATVEVPE</sequence>
<keyword evidence="4" id="KW-1185">Reference proteome</keyword>
<comment type="caution">
    <text evidence="3">The sequence shown here is derived from an EMBL/GenBank/DDBJ whole genome shotgun (WGS) entry which is preliminary data.</text>
</comment>
<evidence type="ECO:0008006" key="5">
    <source>
        <dbReference type="Google" id="ProtNLM"/>
    </source>
</evidence>
<feature type="compositionally biased region" description="Low complexity" evidence="1">
    <location>
        <begin position="36"/>
        <end position="46"/>
    </location>
</feature>
<dbReference type="AlphaFoldDB" id="A0A7C9HHJ7"/>
<dbReference type="PROSITE" id="PS51257">
    <property type="entry name" value="PROKAR_LIPOPROTEIN"/>
    <property type="match status" value="1"/>
</dbReference>
<evidence type="ECO:0000313" key="4">
    <source>
        <dbReference type="Proteomes" id="UP000480122"/>
    </source>
</evidence>
<dbReference type="Proteomes" id="UP000480122">
    <property type="component" value="Unassembled WGS sequence"/>
</dbReference>
<accession>A0A7C9HHJ7</accession>
<feature type="region of interest" description="Disordered" evidence="1">
    <location>
        <begin position="27"/>
        <end position="59"/>
    </location>
</feature>
<organism evidence="3 4">
    <name type="scientific">Agromyces luteolus</name>
    <dbReference type="NCBI Taxonomy" id="88373"/>
    <lineage>
        <taxon>Bacteria</taxon>
        <taxon>Bacillati</taxon>
        <taxon>Actinomycetota</taxon>
        <taxon>Actinomycetes</taxon>
        <taxon>Micrococcales</taxon>
        <taxon>Microbacteriaceae</taxon>
        <taxon>Agromyces</taxon>
    </lineage>
</organism>
<dbReference type="EMBL" id="WODA01000014">
    <property type="protein sequence ID" value="MUN07023.1"/>
    <property type="molecule type" value="Genomic_DNA"/>
</dbReference>
<feature type="chain" id="PRO_5039086674" description="Lipoprotein" evidence="2">
    <location>
        <begin position="22"/>
        <end position="150"/>
    </location>
</feature>
<proteinExistence type="predicted"/>
<gene>
    <name evidence="3" type="ORF">GLX25_07815</name>
</gene>
<keyword evidence="2" id="KW-0732">Signal</keyword>
<reference evidence="3 4" key="1">
    <citation type="submission" date="2019-11" db="EMBL/GenBank/DDBJ databases">
        <title>Agromyces kandeliae sp. nov., isolated from mangrove soil.</title>
        <authorList>
            <person name="Wang R."/>
        </authorList>
    </citation>
    <scope>NUCLEOTIDE SEQUENCE [LARGE SCALE GENOMIC DNA]</scope>
    <source>
        <strain evidence="3 4">JCM 11431</strain>
    </source>
</reference>
<feature type="signal peptide" evidence="2">
    <location>
        <begin position="1"/>
        <end position="21"/>
    </location>
</feature>
<evidence type="ECO:0000256" key="2">
    <source>
        <dbReference type="SAM" id="SignalP"/>
    </source>
</evidence>
<evidence type="ECO:0000313" key="3">
    <source>
        <dbReference type="EMBL" id="MUN07023.1"/>
    </source>
</evidence>
<protein>
    <recommendedName>
        <fullName evidence="5">Lipoprotein</fullName>
    </recommendedName>
</protein>
<evidence type="ECO:0000256" key="1">
    <source>
        <dbReference type="SAM" id="MobiDB-lite"/>
    </source>
</evidence>